<dbReference type="EMBL" id="OIVN01004557">
    <property type="protein sequence ID" value="SPD18082.1"/>
    <property type="molecule type" value="Genomic_DNA"/>
</dbReference>
<name>A0A2N9I083_FAGSY</name>
<accession>A0A2N9I083</accession>
<reference evidence="5" key="1">
    <citation type="submission" date="2018-02" db="EMBL/GenBank/DDBJ databases">
        <authorList>
            <person name="Cohen D.B."/>
            <person name="Kent A.D."/>
        </authorList>
    </citation>
    <scope>NUCLEOTIDE SEQUENCE</scope>
</reference>
<dbReference type="InterPro" id="IPR002938">
    <property type="entry name" value="FAD-bd"/>
</dbReference>
<keyword evidence="2" id="KW-0503">Monooxygenase</keyword>
<dbReference type="PANTHER" id="PTHR45934">
    <property type="entry name" value="FAD/NAD(P)-BINDING OXIDOREDUCTASE FAMILY PROTEIN"/>
    <property type="match status" value="1"/>
</dbReference>
<feature type="domain" description="FAD-binding" evidence="4">
    <location>
        <begin position="390"/>
        <end position="745"/>
    </location>
</feature>
<dbReference type="PRINTS" id="PR00420">
    <property type="entry name" value="RNGMNOXGNASE"/>
</dbReference>
<sequence>MEEQDVVIVGAGIAGLATAVALKRVGVRALVLEKSEGLRATGAALTLQQNAWLALDALGVAHKLTTIYDPFTRGNITSLETGATQKVTFPKSDKYGIRTVHRKALLEALAEELPGDTIRYSSKLKSIVNQAEEGSSYAVIHMENGASIKAKALVGCDGVHSVVARWLGLTPPVQSGRWAVRGLAIFPEGHGLNHEAQQFVTIGKRAGFISLNDKELYWFLTIKFSSKGEEMAHDPELIKRQVTENFAKEFPELYLNIVQHSDLSTVSWAPLIFRFPWDMILGNVSKGNITVAGDAMHPMTPDLGQGGCLALEDAVVLGRHIGDLIIRNKKLVAGDQMAEALEKYVKERRWRAAELITRSYLSGWVQQDGSGWLMKFLRDKSEREMEEEDQDVVIVGAGIAGLATAVALKRVGVRALVLEKSEGLRATGAALTLQRNAWLALDALGVAHKLTTIYAPLTGGNITSLDTGASQKIHLPIFLSSPNMELEQYIVQALLEALAEELPEDTIRYSSKLKSVVNQAEEGSSYAVIHMENGASIKAKALVGCDGVHSVVARWLGLTTPVDSGRWAVRGLAIFPEGHGLNHEAQQFVTIGKRAGLVPLNDKEFYWFLTIKFSSKGEEMPHDPELIKRQVLENFAKEFPKSYLNIVQHSDLSTLTWAPLMFRFPWDIIFGKVSKGNITVAGDAMHPMTPDLGQGGCSALEDAVVLGKHIGDLIIRHKKLVAGDQMAEALERYVKERRWRAAGLITSSYLTGWVQQDGSGWLMRFLRDKVYGRFYSKIFNATNYDCGKLPTIDSSLNCELENDPSKIN</sequence>
<evidence type="ECO:0000256" key="1">
    <source>
        <dbReference type="ARBA" id="ARBA00023002"/>
    </source>
</evidence>
<gene>
    <name evidence="5" type="ORF">FSB_LOCUS45964</name>
</gene>
<dbReference type="Pfam" id="PF01494">
    <property type="entry name" value="FAD_binding_3"/>
    <property type="match status" value="2"/>
</dbReference>
<dbReference type="AlphaFoldDB" id="A0A2N9I083"/>
<comment type="similarity">
    <text evidence="3">Belongs to the 3-hydroxybenzoate 6-hydroxylase family.</text>
</comment>
<dbReference type="PANTHER" id="PTHR45934:SF1">
    <property type="entry name" value="OS04G0423100 PROTEIN"/>
    <property type="match status" value="1"/>
</dbReference>
<keyword evidence="1" id="KW-0560">Oxidoreductase</keyword>
<evidence type="ECO:0000256" key="3">
    <source>
        <dbReference type="ARBA" id="ARBA00024018"/>
    </source>
</evidence>
<dbReference type="GO" id="GO:0071949">
    <property type="term" value="F:FAD binding"/>
    <property type="evidence" value="ECO:0007669"/>
    <property type="project" value="InterPro"/>
</dbReference>
<feature type="domain" description="FAD-binding" evidence="4">
    <location>
        <begin position="4"/>
        <end position="358"/>
    </location>
</feature>
<evidence type="ECO:0000256" key="2">
    <source>
        <dbReference type="ARBA" id="ARBA00023033"/>
    </source>
</evidence>
<protein>
    <recommendedName>
        <fullName evidence="4">FAD-binding domain-containing protein</fullName>
    </recommendedName>
</protein>
<dbReference type="InterPro" id="IPR044560">
    <property type="entry name" value="MOase"/>
</dbReference>
<dbReference type="Gene3D" id="3.50.50.60">
    <property type="entry name" value="FAD/NAD(P)-binding domain"/>
    <property type="match status" value="2"/>
</dbReference>
<organism evidence="5">
    <name type="scientific">Fagus sylvatica</name>
    <name type="common">Beechnut</name>
    <dbReference type="NCBI Taxonomy" id="28930"/>
    <lineage>
        <taxon>Eukaryota</taxon>
        <taxon>Viridiplantae</taxon>
        <taxon>Streptophyta</taxon>
        <taxon>Embryophyta</taxon>
        <taxon>Tracheophyta</taxon>
        <taxon>Spermatophyta</taxon>
        <taxon>Magnoliopsida</taxon>
        <taxon>eudicotyledons</taxon>
        <taxon>Gunneridae</taxon>
        <taxon>Pentapetalae</taxon>
        <taxon>rosids</taxon>
        <taxon>fabids</taxon>
        <taxon>Fagales</taxon>
        <taxon>Fagaceae</taxon>
        <taxon>Fagus</taxon>
    </lineage>
</organism>
<dbReference type="GO" id="GO:0004497">
    <property type="term" value="F:monooxygenase activity"/>
    <property type="evidence" value="ECO:0007669"/>
    <property type="project" value="UniProtKB-KW"/>
</dbReference>
<evidence type="ECO:0000313" key="5">
    <source>
        <dbReference type="EMBL" id="SPD18082.1"/>
    </source>
</evidence>
<evidence type="ECO:0000259" key="4">
    <source>
        <dbReference type="Pfam" id="PF01494"/>
    </source>
</evidence>
<dbReference type="SUPFAM" id="SSF51905">
    <property type="entry name" value="FAD/NAD(P)-binding domain"/>
    <property type="match status" value="2"/>
</dbReference>
<dbReference type="InterPro" id="IPR036188">
    <property type="entry name" value="FAD/NAD-bd_sf"/>
</dbReference>
<proteinExistence type="inferred from homology"/>